<dbReference type="Proteomes" id="UP000198892">
    <property type="component" value="Unassembled WGS sequence"/>
</dbReference>
<evidence type="ECO:0000313" key="3">
    <source>
        <dbReference type="Proteomes" id="UP000198892"/>
    </source>
</evidence>
<feature type="region of interest" description="Disordered" evidence="1">
    <location>
        <begin position="37"/>
        <end position="59"/>
    </location>
</feature>
<evidence type="ECO:0000313" key="2">
    <source>
        <dbReference type="EMBL" id="SFP35902.1"/>
    </source>
</evidence>
<dbReference type="RefSeq" id="WP_093335824.1">
    <property type="nucleotide sequence ID" value="NZ_FOXD01000004.1"/>
</dbReference>
<protein>
    <submittedName>
        <fullName evidence="2">Uncharacterized protein</fullName>
    </submittedName>
</protein>
<evidence type="ECO:0000256" key="1">
    <source>
        <dbReference type="SAM" id="MobiDB-lite"/>
    </source>
</evidence>
<keyword evidence="3" id="KW-1185">Reference proteome</keyword>
<accession>A0A1I5PP26</accession>
<gene>
    <name evidence="2" type="ORF">SAMN05518683_104186</name>
</gene>
<organism evidence="2 3">
    <name type="scientific">Salibacterium halotolerans</name>
    <dbReference type="NCBI Taxonomy" id="1884432"/>
    <lineage>
        <taxon>Bacteria</taxon>
        <taxon>Bacillati</taxon>
        <taxon>Bacillota</taxon>
        <taxon>Bacilli</taxon>
        <taxon>Bacillales</taxon>
        <taxon>Bacillaceae</taxon>
    </lineage>
</organism>
<proteinExistence type="predicted"/>
<dbReference type="AlphaFoldDB" id="A0A1I5PP26"/>
<name>A0A1I5PP26_9BACI</name>
<sequence>MNIEEASIENPEKIKFWDLSSYPVIKKTVNLDDLQNRTETKEEADLPEEWIGQLKDDFS</sequence>
<reference evidence="3" key="1">
    <citation type="submission" date="2016-10" db="EMBL/GenBank/DDBJ databases">
        <authorList>
            <person name="Varghese N."/>
            <person name="Submissions S."/>
        </authorList>
    </citation>
    <scope>NUCLEOTIDE SEQUENCE [LARGE SCALE GENOMIC DNA]</scope>
    <source>
        <strain evidence="3">S7</strain>
    </source>
</reference>
<dbReference type="EMBL" id="FOXD01000004">
    <property type="protein sequence ID" value="SFP35902.1"/>
    <property type="molecule type" value="Genomic_DNA"/>
</dbReference>
<dbReference type="STRING" id="1884432.SAMN05518683_104186"/>